<dbReference type="FunFam" id="2.30.180.10:FF:000008">
    <property type="entry name" value="Fasciclin-like arabinogalactan protein 10"/>
    <property type="match status" value="1"/>
</dbReference>
<name>A0A7N0RIT9_KALFE</name>
<dbReference type="EnsemblPlants" id="Kaladp0011s0949.1.v1.1">
    <property type="protein sequence ID" value="Kaladp0011s0949.1.v1.1.CDS.1"/>
    <property type="gene ID" value="Kaladp0011s0949.v1.1"/>
</dbReference>
<dbReference type="PROSITE" id="PS50213">
    <property type="entry name" value="FAS1"/>
    <property type="match status" value="2"/>
</dbReference>
<dbReference type="Gramene" id="Kaladp0011s0949.1.v1.1">
    <property type="protein sequence ID" value="Kaladp0011s0949.1.v1.1.CDS.1"/>
    <property type="gene ID" value="Kaladp0011s0949.v1.1"/>
</dbReference>
<dbReference type="GO" id="GO:0048367">
    <property type="term" value="P:shoot system development"/>
    <property type="evidence" value="ECO:0007669"/>
    <property type="project" value="TreeGrafter"/>
</dbReference>
<dbReference type="PANTHER" id="PTHR32382:SF64">
    <property type="entry name" value="FASCICLIN-LIKE ARABINOGALACTAN PROTEIN 2"/>
    <property type="match status" value="1"/>
</dbReference>
<keyword evidence="10" id="KW-0449">Lipoprotein</keyword>
<keyword evidence="6" id="KW-0677">Repeat</keyword>
<feature type="compositionally biased region" description="Pro residues" evidence="12">
    <location>
        <begin position="1"/>
        <end position="17"/>
    </location>
</feature>
<dbReference type="Pfam" id="PF02469">
    <property type="entry name" value="Fasciclin"/>
    <property type="match status" value="2"/>
</dbReference>
<dbReference type="InterPro" id="IPR033254">
    <property type="entry name" value="Plant_FLA"/>
</dbReference>
<reference evidence="14" key="1">
    <citation type="submission" date="2021-01" db="UniProtKB">
        <authorList>
            <consortium name="EnsemblPlants"/>
        </authorList>
    </citation>
    <scope>IDENTIFICATION</scope>
</reference>
<evidence type="ECO:0000313" key="14">
    <source>
        <dbReference type="EnsemblPlants" id="Kaladp0011s0949.1.v1.1.CDS.1"/>
    </source>
</evidence>
<evidence type="ECO:0000256" key="3">
    <source>
        <dbReference type="ARBA" id="ARBA00022475"/>
    </source>
</evidence>
<dbReference type="SUPFAM" id="SSF82153">
    <property type="entry name" value="FAS1 domain"/>
    <property type="match status" value="2"/>
</dbReference>
<keyword evidence="4" id="KW-0336">GPI-anchor</keyword>
<evidence type="ECO:0000313" key="15">
    <source>
        <dbReference type="Proteomes" id="UP000594263"/>
    </source>
</evidence>
<dbReference type="AlphaFoldDB" id="A0A7N0RIT9"/>
<evidence type="ECO:0000256" key="6">
    <source>
        <dbReference type="ARBA" id="ARBA00022737"/>
    </source>
</evidence>
<evidence type="ECO:0000256" key="4">
    <source>
        <dbReference type="ARBA" id="ARBA00022622"/>
    </source>
</evidence>
<dbReference type="Proteomes" id="UP000594263">
    <property type="component" value="Unplaced"/>
</dbReference>
<dbReference type="GO" id="GO:0005886">
    <property type="term" value="C:plasma membrane"/>
    <property type="evidence" value="ECO:0007669"/>
    <property type="project" value="UniProtKB-SubCell"/>
</dbReference>
<evidence type="ECO:0000256" key="5">
    <source>
        <dbReference type="ARBA" id="ARBA00022729"/>
    </source>
</evidence>
<keyword evidence="7" id="KW-0654">Proteoglycan</keyword>
<sequence>MLNPVCPPGPPTPPPTYLPHTTPLHHPTAPDDAVSSLSLVLTIYTPTSTACSHSPMERFGFRSHFSSHALTIFLVLCLVFATTTNAHNITRMLAELPEFSTFNHYLTVTHLAAEINRRQTITVLAVDNAGMSDILSKHLSLPTLKNVLSLHVLVDYYGAKKLHQITDGTTLTSTIFQASGAAAGTSGFVNITDLKAGKVGFGTEDGELTATFVKSIKEIPYYISVLQISKILTSQEAEAPVAAPSLNLTDILNMQGCKAFADLLKATGAEQTFDENVDGGLTVFCPSDAAIRGFASRYKNLTAAKKTSLLLYHGFPVYYSLQMLKSNNGKMNTLATDGKQKYALTVQTDGEDVKLETEVVTATITGTVKDEEPLVVYKIDKVLQPTELFDAGSEPDDEAAPAPKASKKAKSKAKGAADDGDAEAPADDSEDTTADEDNAAAKLSGGKLVATVLFALCLRIF</sequence>
<protein>
    <recommendedName>
        <fullName evidence="13">FAS1 domain-containing protein</fullName>
    </recommendedName>
</protein>
<keyword evidence="15" id="KW-1185">Reference proteome</keyword>
<organism evidence="14 15">
    <name type="scientific">Kalanchoe fedtschenkoi</name>
    <name type="common">Lavender scallops</name>
    <name type="synonym">South American air plant</name>
    <dbReference type="NCBI Taxonomy" id="63787"/>
    <lineage>
        <taxon>Eukaryota</taxon>
        <taxon>Viridiplantae</taxon>
        <taxon>Streptophyta</taxon>
        <taxon>Embryophyta</taxon>
        <taxon>Tracheophyta</taxon>
        <taxon>Spermatophyta</taxon>
        <taxon>Magnoliopsida</taxon>
        <taxon>eudicotyledons</taxon>
        <taxon>Gunneridae</taxon>
        <taxon>Pentapetalae</taxon>
        <taxon>Saxifragales</taxon>
        <taxon>Crassulaceae</taxon>
        <taxon>Kalanchoe</taxon>
    </lineage>
</organism>
<proteinExistence type="inferred from homology"/>
<comment type="function">
    <text evidence="11">May be a cell surface adhesion protein.</text>
</comment>
<evidence type="ECO:0000259" key="13">
    <source>
        <dbReference type="PROSITE" id="PS50213"/>
    </source>
</evidence>
<evidence type="ECO:0000256" key="7">
    <source>
        <dbReference type="ARBA" id="ARBA00022974"/>
    </source>
</evidence>
<comment type="similarity">
    <text evidence="2">Belongs to the fasciclin-like AGP family.</text>
</comment>
<evidence type="ECO:0000256" key="10">
    <source>
        <dbReference type="ARBA" id="ARBA00023288"/>
    </source>
</evidence>
<comment type="subcellular location">
    <subcellularLocation>
        <location evidence="1">Cell membrane</location>
        <topology evidence="1">Lipid-anchor</topology>
        <topology evidence="1">GPI-anchor</topology>
    </subcellularLocation>
</comment>
<keyword evidence="9" id="KW-0325">Glycoprotein</keyword>
<feature type="domain" description="FAS1" evidence="13">
    <location>
        <begin position="86"/>
        <end position="220"/>
    </location>
</feature>
<evidence type="ECO:0000256" key="8">
    <source>
        <dbReference type="ARBA" id="ARBA00023136"/>
    </source>
</evidence>
<evidence type="ECO:0000256" key="12">
    <source>
        <dbReference type="SAM" id="MobiDB-lite"/>
    </source>
</evidence>
<dbReference type="Gene3D" id="2.30.180.10">
    <property type="entry name" value="FAS1 domain"/>
    <property type="match status" value="2"/>
</dbReference>
<feature type="region of interest" description="Disordered" evidence="12">
    <location>
        <begin position="1"/>
        <end position="25"/>
    </location>
</feature>
<keyword evidence="5" id="KW-0732">Signal</keyword>
<dbReference type="PANTHER" id="PTHR32382">
    <property type="entry name" value="FASCICLIN-LIKE ARABINOGALACTAN PROTEIN"/>
    <property type="match status" value="1"/>
</dbReference>
<dbReference type="InterPro" id="IPR036378">
    <property type="entry name" value="FAS1_dom_sf"/>
</dbReference>
<feature type="domain" description="FAS1" evidence="13">
    <location>
        <begin position="244"/>
        <end position="383"/>
    </location>
</feature>
<evidence type="ECO:0000256" key="9">
    <source>
        <dbReference type="ARBA" id="ARBA00023180"/>
    </source>
</evidence>
<evidence type="ECO:0000256" key="2">
    <source>
        <dbReference type="ARBA" id="ARBA00007843"/>
    </source>
</evidence>
<evidence type="ECO:0000256" key="11">
    <source>
        <dbReference type="ARBA" id="ARBA00024686"/>
    </source>
</evidence>
<keyword evidence="8" id="KW-0472">Membrane</keyword>
<feature type="region of interest" description="Disordered" evidence="12">
    <location>
        <begin position="389"/>
        <end position="437"/>
    </location>
</feature>
<accession>A0A7N0RIT9</accession>
<dbReference type="OMA" id="RETITIC"/>
<keyword evidence="3" id="KW-1003">Cell membrane</keyword>
<dbReference type="SMART" id="SM00554">
    <property type="entry name" value="FAS1"/>
    <property type="match status" value="1"/>
</dbReference>
<dbReference type="InterPro" id="IPR000782">
    <property type="entry name" value="FAS1_domain"/>
</dbReference>
<dbReference type="GO" id="GO:0098552">
    <property type="term" value="C:side of membrane"/>
    <property type="evidence" value="ECO:0007669"/>
    <property type="project" value="UniProtKB-KW"/>
</dbReference>
<dbReference type="FunFam" id="2.30.180.10:FF:000010">
    <property type="entry name" value="Fasciclin-like arabinogalactan protein 2"/>
    <property type="match status" value="1"/>
</dbReference>
<dbReference type="GO" id="GO:0048364">
    <property type="term" value="P:root development"/>
    <property type="evidence" value="ECO:0007669"/>
    <property type="project" value="TreeGrafter"/>
</dbReference>
<evidence type="ECO:0000256" key="1">
    <source>
        <dbReference type="ARBA" id="ARBA00004609"/>
    </source>
</evidence>
<feature type="compositionally biased region" description="Acidic residues" evidence="12">
    <location>
        <begin position="418"/>
        <end position="437"/>
    </location>
</feature>